<dbReference type="Proteomes" id="UP001057452">
    <property type="component" value="Chromosome 9"/>
</dbReference>
<sequence>MKWTYSTLDTCSLLLVSSGDSVEWPNPFPVPQFSHDVELLLTQANLRHAKDGSVMVIPKGVKTDILDTLADIMSKISAYPEKRHYRL</sequence>
<evidence type="ECO:0000313" key="2">
    <source>
        <dbReference type="Proteomes" id="UP001057452"/>
    </source>
</evidence>
<name>A0ACB9X3R2_CHAAC</name>
<keyword evidence="2" id="KW-1185">Reference proteome</keyword>
<organism evidence="1 2">
    <name type="scientific">Chaenocephalus aceratus</name>
    <name type="common">Blackfin icefish</name>
    <name type="synonym">Chaenichthys aceratus</name>
    <dbReference type="NCBI Taxonomy" id="36190"/>
    <lineage>
        <taxon>Eukaryota</taxon>
        <taxon>Metazoa</taxon>
        <taxon>Chordata</taxon>
        <taxon>Craniata</taxon>
        <taxon>Vertebrata</taxon>
        <taxon>Euteleostomi</taxon>
        <taxon>Actinopterygii</taxon>
        <taxon>Neopterygii</taxon>
        <taxon>Teleostei</taxon>
        <taxon>Neoteleostei</taxon>
        <taxon>Acanthomorphata</taxon>
        <taxon>Eupercaria</taxon>
        <taxon>Perciformes</taxon>
        <taxon>Notothenioidei</taxon>
        <taxon>Channichthyidae</taxon>
        <taxon>Chaenocephalus</taxon>
    </lineage>
</organism>
<protein>
    <submittedName>
        <fullName evidence="1">Uncharacterized protein</fullName>
    </submittedName>
</protein>
<comment type="caution">
    <text evidence="1">The sequence shown here is derived from an EMBL/GenBank/DDBJ whole genome shotgun (WGS) entry which is preliminary data.</text>
</comment>
<gene>
    <name evidence="1" type="ORF">KUCAC02_028819</name>
</gene>
<reference evidence="1" key="1">
    <citation type="submission" date="2022-05" db="EMBL/GenBank/DDBJ databases">
        <title>Chromosome-level genome of Chaenocephalus aceratus.</title>
        <authorList>
            <person name="Park H."/>
        </authorList>
    </citation>
    <scope>NUCLEOTIDE SEQUENCE</scope>
    <source>
        <strain evidence="1">KU_202001</strain>
    </source>
</reference>
<proteinExistence type="predicted"/>
<evidence type="ECO:0000313" key="1">
    <source>
        <dbReference type="EMBL" id="KAI4820852.1"/>
    </source>
</evidence>
<accession>A0ACB9X3R2</accession>
<dbReference type="EMBL" id="CM043793">
    <property type="protein sequence ID" value="KAI4820852.1"/>
    <property type="molecule type" value="Genomic_DNA"/>
</dbReference>